<keyword evidence="2" id="KW-1015">Disulfide bond</keyword>
<feature type="compositionally biased region" description="Low complexity" evidence="3">
    <location>
        <begin position="632"/>
        <end position="643"/>
    </location>
</feature>
<feature type="domain" description="EGF-like" evidence="5">
    <location>
        <begin position="50"/>
        <end position="89"/>
    </location>
</feature>
<dbReference type="CDD" id="cd00055">
    <property type="entry name" value="EGF_Lam"/>
    <property type="match status" value="1"/>
</dbReference>
<dbReference type="CTD" id="8578"/>
<comment type="caution">
    <text evidence="2">Lacks conserved residue(s) required for the propagation of feature annotation.</text>
</comment>
<dbReference type="OrthoDB" id="6130531at2759"/>
<dbReference type="PROSITE" id="PS00022">
    <property type="entry name" value="EGF_1"/>
    <property type="match status" value="2"/>
</dbReference>
<keyword evidence="7" id="KW-0675">Receptor</keyword>
<dbReference type="InterPro" id="IPR002049">
    <property type="entry name" value="LE_dom"/>
</dbReference>
<dbReference type="FunCoup" id="A0A6P8PCN4">
    <property type="interactions" value="97"/>
</dbReference>
<proteinExistence type="predicted"/>
<dbReference type="GO" id="GO:0016020">
    <property type="term" value="C:membrane"/>
    <property type="evidence" value="ECO:0007669"/>
    <property type="project" value="TreeGrafter"/>
</dbReference>
<dbReference type="InterPro" id="IPR000742">
    <property type="entry name" value="EGF"/>
</dbReference>
<dbReference type="GO" id="GO:0016358">
    <property type="term" value="P:dendrite development"/>
    <property type="evidence" value="ECO:0007669"/>
    <property type="project" value="TreeGrafter"/>
</dbReference>
<sequence>MMKLWELLCACFWLCVVCSSDKELDASGRNVCHSDRVPGAYLCCQGWKQEGRECPTPICDGLDTCKEDEVCVRPAICRCKPGFFGANCKSRCPDQYWGSDCKESCLCHPNGRCDPLTGECQCHSKHWGPLCKFQCSCGSHGHCNPLTGSCQCEPGWWSANCKKQCQCNPSSSRCDPATGLCICKQGWWGHRCSVKCNCNNSSCAQYSGRCECQDGWWGPKCEHSCDCLHGKCNPVSGHCDCDPGYEGQNCRELCAAGFYGPKCKFNCGHCQGGQPCSPVDGSCMRCALGWNGTRCDQHCLPGFYGKDCQEPCPRCRHGETCLPESGHCLSCDPGRLGPRCDSPCPPGKFGDWCLSPCPDCVHGSCDQVTGACVCEPGYWRASCNDTCPEGVFGLNCTSPCACPEGSCHPVSGACKGGWEQQGALIAGILIPLLGLLLCITCCCCCGTHQVDIKDRDTNGKSGTLSRAKHHVQGVLANLSSALPCIPLDSSKLSWVTVSHHDTEIPFNHSFIESPSTGCASENSFSSFDTDEEGPVYCVPPREDNSSAAVDEVEEIKSQNIVPDVSVFNSEDVSHPFPIPRTSSIARVKRPSVSFAEGTKFGPECKTDSTTETPILARKSKIPWSLTKISSFSSYSPSGGEEPPQCGEIHEDNEQVEPKKEDKDYKVSSRTAIWSHRWTMINIPKAIQKNETDDFSKTNSEMKKRKRKSITTVYESVGPAGTLSSTGKISEHRDRLVPPVITCFGGFQRVKQKNKEENRLRINVQGIPMLPKEKRSRVILNSLSKIPCQEDLERTLKSSQKPCNSSVARYQGHEVKKPHTPSSFILNKMVSKADGEAEMSATSYCDNQEKMKICSQPRDLETCEQNFTEEKETEPKYENVSNHNTSFLHSQ</sequence>
<dbReference type="PRINTS" id="PR00011">
    <property type="entry name" value="EGFLAMININ"/>
</dbReference>
<dbReference type="GO" id="GO:0007157">
    <property type="term" value="P:heterophilic cell-cell adhesion via plasma membrane cell adhesion molecules"/>
    <property type="evidence" value="ECO:0007669"/>
    <property type="project" value="TreeGrafter"/>
</dbReference>
<evidence type="ECO:0000256" key="1">
    <source>
        <dbReference type="ARBA" id="ARBA00022536"/>
    </source>
</evidence>
<keyword evidence="6" id="KW-1185">Reference proteome</keyword>
<dbReference type="GO" id="GO:0005044">
    <property type="term" value="F:scavenger receptor activity"/>
    <property type="evidence" value="ECO:0007669"/>
    <property type="project" value="InterPro"/>
</dbReference>
<feature type="compositionally biased region" description="Basic and acidic residues" evidence="3">
    <location>
        <begin position="647"/>
        <end position="663"/>
    </location>
</feature>
<dbReference type="SUPFAM" id="SSF57184">
    <property type="entry name" value="Growth factor receptor domain"/>
    <property type="match status" value="1"/>
</dbReference>
<reference evidence="7" key="1">
    <citation type="submission" date="2025-08" db="UniProtKB">
        <authorList>
            <consortium name="RefSeq"/>
        </authorList>
    </citation>
    <scope>IDENTIFICATION</scope>
</reference>
<dbReference type="SMART" id="SM00181">
    <property type="entry name" value="EGF"/>
    <property type="match status" value="7"/>
</dbReference>
<feature type="compositionally biased region" description="Polar residues" evidence="3">
    <location>
        <begin position="878"/>
        <end position="890"/>
    </location>
</feature>
<dbReference type="Proteomes" id="UP000515159">
    <property type="component" value="Chromosome 15"/>
</dbReference>
<dbReference type="AlphaFoldDB" id="A0A6P8PCN4"/>
<evidence type="ECO:0000256" key="2">
    <source>
        <dbReference type="PROSITE-ProRule" id="PRU00076"/>
    </source>
</evidence>
<dbReference type="Pfam" id="PF00053">
    <property type="entry name" value="EGF_laminin"/>
    <property type="match status" value="2"/>
</dbReference>
<accession>A0A6P8PCN4</accession>
<dbReference type="GO" id="GO:0016322">
    <property type="term" value="P:neuron remodeling"/>
    <property type="evidence" value="ECO:0007669"/>
    <property type="project" value="TreeGrafter"/>
</dbReference>
<dbReference type="InterPro" id="IPR009030">
    <property type="entry name" value="Growth_fac_rcpt_cys_sf"/>
</dbReference>
<feature type="disulfide bond" evidence="2">
    <location>
        <begin position="79"/>
        <end position="88"/>
    </location>
</feature>
<dbReference type="GeneID" id="117349438"/>
<dbReference type="InParanoid" id="A0A6P8PCN4"/>
<name>A0A6P8PCN4_GEOSA</name>
<evidence type="ECO:0000313" key="7">
    <source>
        <dbReference type="RefSeq" id="XP_033778805.1"/>
    </source>
</evidence>
<feature type="domain" description="EGF-like" evidence="5">
    <location>
        <begin position="217"/>
        <end position="251"/>
    </location>
</feature>
<dbReference type="PANTHER" id="PTHR24043:SF0">
    <property type="entry name" value="SCAVENGER RECEPTOR CLASS F MEMBER 1"/>
    <property type="match status" value="1"/>
</dbReference>
<feature type="compositionally biased region" description="Basic and acidic residues" evidence="3">
    <location>
        <begin position="867"/>
        <end position="876"/>
    </location>
</feature>
<protein>
    <submittedName>
        <fullName evidence="7">Scavenger receptor class F member 1</fullName>
    </submittedName>
</protein>
<dbReference type="GO" id="GO:0010976">
    <property type="term" value="P:positive regulation of neuron projection development"/>
    <property type="evidence" value="ECO:0007669"/>
    <property type="project" value="TreeGrafter"/>
</dbReference>
<feature type="disulfide bond" evidence="2">
    <location>
        <begin position="241"/>
        <end position="250"/>
    </location>
</feature>
<dbReference type="PROSITE" id="PS50026">
    <property type="entry name" value="EGF_3"/>
    <property type="match status" value="2"/>
</dbReference>
<dbReference type="SMART" id="SM00180">
    <property type="entry name" value="EGF_Lam"/>
    <property type="match status" value="3"/>
</dbReference>
<organism evidence="6 7">
    <name type="scientific">Geotrypetes seraphini</name>
    <name type="common">Gaboon caecilian</name>
    <name type="synonym">Caecilia seraphini</name>
    <dbReference type="NCBI Taxonomy" id="260995"/>
    <lineage>
        <taxon>Eukaryota</taxon>
        <taxon>Metazoa</taxon>
        <taxon>Chordata</taxon>
        <taxon>Craniata</taxon>
        <taxon>Vertebrata</taxon>
        <taxon>Euteleostomi</taxon>
        <taxon>Amphibia</taxon>
        <taxon>Gymnophiona</taxon>
        <taxon>Geotrypetes</taxon>
    </lineage>
</organism>
<dbReference type="KEGG" id="gsh:117349438"/>
<dbReference type="InterPro" id="IPR042635">
    <property type="entry name" value="MEGF10/SREC1/2-like"/>
</dbReference>
<dbReference type="GO" id="GO:0030169">
    <property type="term" value="F:low-density lipoprotein particle binding"/>
    <property type="evidence" value="ECO:0007669"/>
    <property type="project" value="TreeGrafter"/>
</dbReference>
<feature type="signal peptide" evidence="4">
    <location>
        <begin position="1"/>
        <end position="20"/>
    </location>
</feature>
<dbReference type="Gene3D" id="2.10.25.10">
    <property type="entry name" value="Laminin"/>
    <property type="match status" value="1"/>
</dbReference>
<feature type="region of interest" description="Disordered" evidence="3">
    <location>
        <begin position="632"/>
        <end position="663"/>
    </location>
</feature>
<evidence type="ECO:0000259" key="5">
    <source>
        <dbReference type="PROSITE" id="PS50026"/>
    </source>
</evidence>
<gene>
    <name evidence="7" type="primary">SCARF1</name>
</gene>
<dbReference type="PANTHER" id="PTHR24043">
    <property type="entry name" value="SCAVENGER RECEPTOR CLASS F"/>
    <property type="match status" value="1"/>
</dbReference>
<dbReference type="RefSeq" id="XP_033778805.1">
    <property type="nucleotide sequence ID" value="XM_033922914.1"/>
</dbReference>
<dbReference type="Gene3D" id="2.170.300.10">
    <property type="entry name" value="Tie2 ligand-binding domain superfamily"/>
    <property type="match status" value="3"/>
</dbReference>
<feature type="region of interest" description="Disordered" evidence="3">
    <location>
        <begin position="867"/>
        <end position="890"/>
    </location>
</feature>
<evidence type="ECO:0000256" key="4">
    <source>
        <dbReference type="SAM" id="SignalP"/>
    </source>
</evidence>
<keyword evidence="1 2" id="KW-0245">EGF-like domain</keyword>
<evidence type="ECO:0000256" key="3">
    <source>
        <dbReference type="SAM" id="MobiDB-lite"/>
    </source>
</evidence>
<keyword evidence="4" id="KW-0732">Signal</keyword>
<feature type="chain" id="PRO_5028021334" evidence="4">
    <location>
        <begin position="21"/>
        <end position="890"/>
    </location>
</feature>
<evidence type="ECO:0000313" key="6">
    <source>
        <dbReference type="Proteomes" id="UP000515159"/>
    </source>
</evidence>